<evidence type="ECO:0000256" key="6">
    <source>
        <dbReference type="SAM" id="Phobius"/>
    </source>
</evidence>
<evidence type="ECO:0000256" key="2">
    <source>
        <dbReference type="ARBA" id="ARBA00022475"/>
    </source>
</evidence>
<feature type="transmembrane region" description="Helical" evidence="6">
    <location>
        <begin position="242"/>
        <end position="261"/>
    </location>
</feature>
<dbReference type="EMBL" id="JAVDQD010000006">
    <property type="protein sequence ID" value="MDR6241041.1"/>
    <property type="molecule type" value="Genomic_DNA"/>
</dbReference>
<accession>A0AAE3XN87</accession>
<comment type="subcellular location">
    <subcellularLocation>
        <location evidence="1">Cell membrane</location>
        <topology evidence="1">Multi-pass membrane protein</topology>
    </subcellularLocation>
</comment>
<dbReference type="PANTHER" id="PTHR32322:SF18">
    <property type="entry name" value="S-ADENOSYLMETHIONINE_S-ADENOSYLHOMOCYSTEINE TRANSPORTER"/>
    <property type="match status" value="1"/>
</dbReference>
<keyword evidence="5 6" id="KW-0472">Membrane</keyword>
<evidence type="ECO:0000256" key="5">
    <source>
        <dbReference type="ARBA" id="ARBA00023136"/>
    </source>
</evidence>
<evidence type="ECO:0000259" key="7">
    <source>
        <dbReference type="Pfam" id="PF00892"/>
    </source>
</evidence>
<feature type="domain" description="EamA" evidence="7">
    <location>
        <begin position="153"/>
        <end position="291"/>
    </location>
</feature>
<keyword evidence="3 6" id="KW-0812">Transmembrane</keyword>
<proteinExistence type="predicted"/>
<evidence type="ECO:0000256" key="4">
    <source>
        <dbReference type="ARBA" id="ARBA00022989"/>
    </source>
</evidence>
<feature type="transmembrane region" description="Helical" evidence="6">
    <location>
        <begin position="128"/>
        <end position="146"/>
    </location>
</feature>
<feature type="transmembrane region" description="Helical" evidence="6">
    <location>
        <begin position="273"/>
        <end position="295"/>
    </location>
</feature>
<feature type="transmembrane region" description="Helical" evidence="6">
    <location>
        <begin position="212"/>
        <end position="230"/>
    </location>
</feature>
<sequence>MSKQLKGFSLAFLGAFLFGGEIIALKIGLDIAEPMLIVWLQYLLGSVILFFYSNAIKSFDLKLIKANFLPMSGSAMLQILYVLLFSYAVDNLLADVATIFDPLGDILVIVGGMIFLNERMVKWQKLGLALSLIGLATFYSASISYLDTSTLNKGLLLILIAEFAWAGYCLAQKKLTDKVPPCVLNMFTFFIASIIMLPFVDLNSLTTLNQTAWLVVGLMTIINVFAFSFFIKSYQYIEASKVSLIMILSPIITLGMMYALLSLDQDLLELEPLTLRHIMGGILLLVGSGLASWTYESKSENFDKS</sequence>
<comment type="caution">
    <text evidence="8">The sequence shown here is derived from an EMBL/GenBank/DDBJ whole genome shotgun (WGS) entry which is preliminary data.</text>
</comment>
<dbReference type="InterPro" id="IPR000620">
    <property type="entry name" value="EamA_dom"/>
</dbReference>
<feature type="transmembrane region" description="Helical" evidence="6">
    <location>
        <begin position="68"/>
        <end position="87"/>
    </location>
</feature>
<evidence type="ECO:0000313" key="8">
    <source>
        <dbReference type="EMBL" id="MDR6241041.1"/>
    </source>
</evidence>
<evidence type="ECO:0000256" key="3">
    <source>
        <dbReference type="ARBA" id="ARBA00022692"/>
    </source>
</evidence>
<dbReference type="RefSeq" id="WP_309941510.1">
    <property type="nucleotide sequence ID" value="NZ_AP025305.1"/>
</dbReference>
<gene>
    <name evidence="8" type="ORF">HNQ88_004117</name>
</gene>
<keyword evidence="9" id="KW-1185">Reference proteome</keyword>
<name>A0AAE3XN87_9BACT</name>
<evidence type="ECO:0000256" key="1">
    <source>
        <dbReference type="ARBA" id="ARBA00004651"/>
    </source>
</evidence>
<organism evidence="8 9">
    <name type="scientific">Aureibacter tunicatorum</name>
    <dbReference type="NCBI Taxonomy" id="866807"/>
    <lineage>
        <taxon>Bacteria</taxon>
        <taxon>Pseudomonadati</taxon>
        <taxon>Bacteroidota</taxon>
        <taxon>Cytophagia</taxon>
        <taxon>Cytophagales</taxon>
        <taxon>Persicobacteraceae</taxon>
        <taxon>Aureibacter</taxon>
    </lineage>
</organism>
<protein>
    <submittedName>
        <fullName evidence="8">Drug/metabolite transporter (DMT)-like permease</fullName>
    </submittedName>
</protein>
<dbReference type="PANTHER" id="PTHR32322">
    <property type="entry name" value="INNER MEMBRANE TRANSPORTER"/>
    <property type="match status" value="1"/>
</dbReference>
<dbReference type="SUPFAM" id="SSF103481">
    <property type="entry name" value="Multidrug resistance efflux transporter EmrE"/>
    <property type="match status" value="2"/>
</dbReference>
<feature type="domain" description="EamA" evidence="7">
    <location>
        <begin position="6"/>
        <end position="137"/>
    </location>
</feature>
<dbReference type="GO" id="GO:0005886">
    <property type="term" value="C:plasma membrane"/>
    <property type="evidence" value="ECO:0007669"/>
    <property type="project" value="UniProtKB-SubCell"/>
</dbReference>
<evidence type="ECO:0000313" key="9">
    <source>
        <dbReference type="Proteomes" id="UP001185092"/>
    </source>
</evidence>
<dbReference type="Proteomes" id="UP001185092">
    <property type="component" value="Unassembled WGS sequence"/>
</dbReference>
<feature type="transmembrane region" description="Helical" evidence="6">
    <location>
        <begin position="152"/>
        <end position="171"/>
    </location>
</feature>
<dbReference type="AlphaFoldDB" id="A0AAE3XN87"/>
<feature type="transmembrane region" description="Helical" evidence="6">
    <location>
        <begin position="34"/>
        <end position="56"/>
    </location>
</feature>
<keyword evidence="2" id="KW-1003">Cell membrane</keyword>
<feature type="transmembrane region" description="Helical" evidence="6">
    <location>
        <begin position="99"/>
        <end position="116"/>
    </location>
</feature>
<feature type="transmembrane region" description="Helical" evidence="6">
    <location>
        <begin position="183"/>
        <end position="200"/>
    </location>
</feature>
<dbReference type="Pfam" id="PF00892">
    <property type="entry name" value="EamA"/>
    <property type="match status" value="2"/>
</dbReference>
<dbReference type="InterPro" id="IPR037185">
    <property type="entry name" value="EmrE-like"/>
</dbReference>
<dbReference type="InterPro" id="IPR050638">
    <property type="entry name" value="AA-Vitamin_Transporters"/>
</dbReference>
<reference evidence="8" key="1">
    <citation type="submission" date="2023-07" db="EMBL/GenBank/DDBJ databases">
        <title>Genomic Encyclopedia of Type Strains, Phase IV (KMG-IV): sequencing the most valuable type-strain genomes for metagenomic binning, comparative biology and taxonomic classification.</title>
        <authorList>
            <person name="Goeker M."/>
        </authorList>
    </citation>
    <scope>NUCLEOTIDE SEQUENCE</scope>
    <source>
        <strain evidence="8">DSM 26174</strain>
    </source>
</reference>
<keyword evidence="4 6" id="KW-1133">Transmembrane helix</keyword>